<proteinExistence type="inferred from homology"/>
<evidence type="ECO:0000256" key="1">
    <source>
        <dbReference type="ARBA" id="ARBA00004123"/>
    </source>
</evidence>
<dbReference type="GO" id="GO:0008270">
    <property type="term" value="F:zinc ion binding"/>
    <property type="evidence" value="ECO:0007669"/>
    <property type="project" value="UniProtKB-KW"/>
</dbReference>
<dbReference type="Pfam" id="PF01336">
    <property type="entry name" value="tRNA_anti-codon"/>
    <property type="match status" value="1"/>
</dbReference>
<dbReference type="SUPFAM" id="SSF50249">
    <property type="entry name" value="Nucleic acid-binding proteins"/>
    <property type="match status" value="4"/>
</dbReference>
<keyword evidence="18" id="KW-1185">Reference proteome</keyword>
<dbReference type="NCBIfam" id="TIGR00617">
    <property type="entry name" value="rpa1"/>
    <property type="match status" value="1"/>
</dbReference>
<dbReference type="CDD" id="cd04477">
    <property type="entry name" value="RPA1N"/>
    <property type="match status" value="1"/>
</dbReference>
<protein>
    <recommendedName>
        <fullName evidence="11">Replication protein A subunit</fullName>
    </recommendedName>
</protein>
<feature type="domain" description="Replication factor A C-terminal" evidence="15">
    <location>
        <begin position="435"/>
        <end position="606"/>
    </location>
</feature>
<evidence type="ECO:0000256" key="8">
    <source>
        <dbReference type="ARBA" id="ARBA00023242"/>
    </source>
</evidence>
<evidence type="ECO:0000256" key="11">
    <source>
        <dbReference type="RuleBase" id="RU364130"/>
    </source>
</evidence>
<keyword evidence="3 11" id="KW-0235">DNA replication</keyword>
<evidence type="ECO:0000313" key="18">
    <source>
        <dbReference type="Proteomes" id="UP000479190"/>
    </source>
</evidence>
<dbReference type="AlphaFoldDB" id="A0A6H5IFX6"/>
<sequence>MLPRLSEGALDGHKKLGSSSSGERYRLLVSDGVKSNSFTMLATQLNHLITNNSLSEHSIVQIKRYAISMVNNGGSQKRVMVILNIEVLKPGSEVGKVLGNVSSDVSKPEESASANSSVTPPVVNASNLPPQNNASKPAAKPAAKPSSLNESINNGIASTCIDALSPYQNRWVIKARVSFKSPIRTWSNSRGEGKLFSMDLVDESGEIRCTGFRDQCDKFYDMIEIGKVYYISRCQLKPANKQYNNLRNDYEMTLSQDSEIVVCNEESQDIPTIQFNFATIGSLEGKQKDELVDVLGIAKTVSDVQTFTAKTTGRELKKRDVGIVDENNDMITVTLWGNQAVDFDGSSNPVIAIKGAKIGEFMGGKSLSLVGSSMLQVDPDLPQAHKLRGWFKSVGSSEESRSLSKTTGGGSMNGPWATFKEAQENRYGHPDCPNMFITKATVHLIKAENALYKSCPSDGCKKKVVDQSNGMYKCEKCQRDYPNFTYRLLASTNLVDSSGNQWATAFNEEAEMLVNAGTQELGELKEKNNDEYMEKIGQAAFKSYIFKLRMRLENYNVSKILNRISFLPLICLLINLFINKLQDENRLKATIASIQPVNYKTYIDHLFTKIKTIANVK</sequence>
<feature type="domain" description="Replication factor-A protein 1 N-terminal" evidence="14">
    <location>
        <begin position="17"/>
        <end position="89"/>
    </location>
</feature>
<dbReference type="CDD" id="cd04475">
    <property type="entry name" value="RPA1_DBD_B"/>
    <property type="match status" value="1"/>
</dbReference>
<dbReference type="Gene3D" id="2.40.50.140">
    <property type="entry name" value="Nucleic acid-binding proteins"/>
    <property type="match status" value="4"/>
</dbReference>
<evidence type="ECO:0000259" key="13">
    <source>
        <dbReference type="Pfam" id="PF01336"/>
    </source>
</evidence>
<feature type="compositionally biased region" description="Polar residues" evidence="12">
    <location>
        <begin position="112"/>
        <end position="133"/>
    </location>
</feature>
<evidence type="ECO:0000256" key="6">
    <source>
        <dbReference type="ARBA" id="ARBA00022833"/>
    </source>
</evidence>
<dbReference type="PANTHER" id="PTHR47165">
    <property type="entry name" value="OS03G0429900 PROTEIN"/>
    <property type="match status" value="1"/>
</dbReference>
<keyword evidence="8 11" id="KW-0539">Nucleus</keyword>
<dbReference type="Pfam" id="PF16900">
    <property type="entry name" value="REPA_OB_2"/>
    <property type="match status" value="1"/>
</dbReference>
<dbReference type="CDD" id="cd04474">
    <property type="entry name" value="RPA1_DBD_A"/>
    <property type="match status" value="1"/>
</dbReference>
<keyword evidence="5 11" id="KW-0863">Zinc-finger</keyword>
<dbReference type="InterPro" id="IPR013955">
    <property type="entry name" value="Rep_factor-A_C"/>
</dbReference>
<dbReference type="InterPro" id="IPR031657">
    <property type="entry name" value="REPA_OB_2"/>
</dbReference>
<dbReference type="EMBL" id="CADCXV010000805">
    <property type="protein sequence ID" value="CAB0035933.1"/>
    <property type="molecule type" value="Genomic_DNA"/>
</dbReference>
<dbReference type="InterPro" id="IPR047192">
    <property type="entry name" value="Euk_RPA1_DBD_C"/>
</dbReference>
<keyword evidence="6 11" id="KW-0862">Zinc</keyword>
<evidence type="ECO:0000256" key="10">
    <source>
        <dbReference type="ARBA" id="ARBA00062035"/>
    </source>
</evidence>
<evidence type="ECO:0000256" key="12">
    <source>
        <dbReference type="SAM" id="MobiDB-lite"/>
    </source>
</evidence>
<dbReference type="InterPro" id="IPR012340">
    <property type="entry name" value="NA-bd_OB-fold"/>
</dbReference>
<keyword evidence="4 11" id="KW-0479">Metal-binding</keyword>
<name>A0A6H5IFX6_9HYME</name>
<comment type="subunit">
    <text evidence="10 11">Component of the heterotrimeric canonical replication protein A complex (RPA).</text>
</comment>
<evidence type="ECO:0000256" key="3">
    <source>
        <dbReference type="ARBA" id="ARBA00022705"/>
    </source>
</evidence>
<gene>
    <name evidence="17" type="ORF">TBRA_LOCUS7816</name>
</gene>
<evidence type="ECO:0000256" key="7">
    <source>
        <dbReference type="ARBA" id="ARBA00023125"/>
    </source>
</evidence>
<dbReference type="FunFam" id="2.40.50.140:FF:000090">
    <property type="entry name" value="Replication protein A subunit"/>
    <property type="match status" value="1"/>
</dbReference>
<dbReference type="FunFam" id="2.40.50.140:FF:000064">
    <property type="entry name" value="Replication protein A subunit"/>
    <property type="match status" value="1"/>
</dbReference>
<feature type="domain" description="Replication protein A OB" evidence="16">
    <location>
        <begin position="280"/>
        <end position="378"/>
    </location>
</feature>
<feature type="region of interest" description="Disordered" evidence="12">
    <location>
        <begin position="103"/>
        <end position="147"/>
    </location>
</feature>
<dbReference type="GO" id="GO:0005634">
    <property type="term" value="C:nucleus"/>
    <property type="evidence" value="ECO:0007669"/>
    <property type="project" value="UniProtKB-SubCell"/>
</dbReference>
<dbReference type="CDD" id="cd04476">
    <property type="entry name" value="RPA1_DBD_C"/>
    <property type="match status" value="1"/>
</dbReference>
<dbReference type="PANTHER" id="PTHR47165:SF4">
    <property type="entry name" value="OS03G0429900 PROTEIN"/>
    <property type="match status" value="1"/>
</dbReference>
<evidence type="ECO:0000256" key="2">
    <source>
        <dbReference type="ARBA" id="ARBA00005690"/>
    </source>
</evidence>
<reference evidence="17 18" key="1">
    <citation type="submission" date="2020-02" db="EMBL/GenBank/DDBJ databases">
        <authorList>
            <person name="Ferguson B K."/>
        </authorList>
    </citation>
    <scope>NUCLEOTIDE SEQUENCE [LARGE SCALE GENOMIC DNA]</scope>
</reference>
<accession>A0A6H5IFX6</accession>
<dbReference type="Pfam" id="PF08646">
    <property type="entry name" value="Rep_fac-A_C"/>
    <property type="match status" value="1"/>
</dbReference>
<evidence type="ECO:0000259" key="16">
    <source>
        <dbReference type="Pfam" id="PF16900"/>
    </source>
</evidence>
<evidence type="ECO:0000256" key="9">
    <source>
        <dbReference type="ARBA" id="ARBA00058595"/>
    </source>
</evidence>
<dbReference type="Proteomes" id="UP000479190">
    <property type="component" value="Unassembled WGS sequence"/>
</dbReference>
<evidence type="ECO:0000259" key="14">
    <source>
        <dbReference type="Pfam" id="PF04057"/>
    </source>
</evidence>
<evidence type="ECO:0000313" key="17">
    <source>
        <dbReference type="EMBL" id="CAB0035933.1"/>
    </source>
</evidence>
<dbReference type="GO" id="GO:0006260">
    <property type="term" value="P:DNA replication"/>
    <property type="evidence" value="ECO:0007669"/>
    <property type="project" value="UniProtKB-KW"/>
</dbReference>
<dbReference type="InterPro" id="IPR007199">
    <property type="entry name" value="Rep_factor-A_N"/>
</dbReference>
<feature type="region of interest" description="Disordered" evidence="12">
    <location>
        <begin position="1"/>
        <end position="21"/>
    </location>
</feature>
<dbReference type="FunFam" id="2.40.50.140:FF:000041">
    <property type="entry name" value="Replication protein A subunit"/>
    <property type="match status" value="1"/>
</dbReference>
<dbReference type="GO" id="GO:0003677">
    <property type="term" value="F:DNA binding"/>
    <property type="evidence" value="ECO:0007669"/>
    <property type="project" value="UniProtKB-KW"/>
</dbReference>
<dbReference type="GO" id="GO:0006310">
    <property type="term" value="P:DNA recombination"/>
    <property type="evidence" value="ECO:0007669"/>
    <property type="project" value="InterPro"/>
</dbReference>
<keyword evidence="7 11" id="KW-0238">DNA-binding</keyword>
<comment type="subcellular location">
    <subcellularLocation>
        <location evidence="1 11">Nucleus</location>
    </subcellularLocation>
</comment>
<dbReference type="InterPro" id="IPR004365">
    <property type="entry name" value="NA-bd_OB_tRNA"/>
</dbReference>
<organism evidence="17 18">
    <name type="scientific">Trichogramma brassicae</name>
    <dbReference type="NCBI Taxonomy" id="86971"/>
    <lineage>
        <taxon>Eukaryota</taxon>
        <taxon>Metazoa</taxon>
        <taxon>Ecdysozoa</taxon>
        <taxon>Arthropoda</taxon>
        <taxon>Hexapoda</taxon>
        <taxon>Insecta</taxon>
        <taxon>Pterygota</taxon>
        <taxon>Neoptera</taxon>
        <taxon>Endopterygota</taxon>
        <taxon>Hymenoptera</taxon>
        <taxon>Apocrita</taxon>
        <taxon>Proctotrupomorpha</taxon>
        <taxon>Chalcidoidea</taxon>
        <taxon>Trichogrammatidae</taxon>
        <taxon>Trichogramma</taxon>
    </lineage>
</organism>
<evidence type="ECO:0000256" key="5">
    <source>
        <dbReference type="ARBA" id="ARBA00022771"/>
    </source>
</evidence>
<evidence type="ECO:0000259" key="15">
    <source>
        <dbReference type="Pfam" id="PF08646"/>
    </source>
</evidence>
<dbReference type="InterPro" id="IPR004591">
    <property type="entry name" value="Rfa1"/>
</dbReference>
<dbReference type="OrthoDB" id="1751331at2759"/>
<feature type="domain" description="OB" evidence="13">
    <location>
        <begin position="171"/>
        <end position="252"/>
    </location>
</feature>
<evidence type="ECO:0000256" key="4">
    <source>
        <dbReference type="ARBA" id="ARBA00022723"/>
    </source>
</evidence>
<dbReference type="GO" id="GO:0006281">
    <property type="term" value="P:DNA repair"/>
    <property type="evidence" value="ECO:0007669"/>
    <property type="project" value="InterPro"/>
</dbReference>
<dbReference type="Pfam" id="PF04057">
    <property type="entry name" value="Rep-A_N"/>
    <property type="match status" value="1"/>
</dbReference>
<comment type="function">
    <text evidence="9 11">As part of the heterotrimeric replication protein A complex (RPA/RP-A), binds and stabilizes single-stranded DNA intermediates, that form during DNA replication or upon DNA stress. It prevents their reannealing and in parallel, recruits and activates different proteins and complexes involved in DNA metabolism. Thereby, it plays an essential role both in DNA replication and the cellular response to DNA damage.</text>
</comment>
<comment type="similarity">
    <text evidence="2 11">Belongs to the replication factor A protein 1 family.</text>
</comment>
<feature type="compositionally biased region" description="Low complexity" evidence="12">
    <location>
        <begin position="134"/>
        <end position="147"/>
    </location>
</feature>